<feature type="domain" description="PARP catalytic" evidence="8">
    <location>
        <begin position="74"/>
        <end position="198"/>
    </location>
</feature>
<dbReference type="PANTHER" id="PTHR14453:SF67">
    <property type="entry name" value="POLY [ADP-RIBOSE] POLYMERASE"/>
    <property type="match status" value="1"/>
</dbReference>
<keyword evidence="4 7" id="KW-0520">NAD</keyword>
<dbReference type="PROSITE" id="PS51059">
    <property type="entry name" value="PARP_CATALYTIC"/>
    <property type="match status" value="1"/>
</dbReference>
<dbReference type="EC" id="2.4.2.-" evidence="7"/>
<accession>A0A6F9DNV3</accession>
<dbReference type="EMBL" id="LR788801">
    <property type="protein sequence ID" value="CAB3264663.1"/>
    <property type="molecule type" value="mRNA"/>
</dbReference>
<gene>
    <name evidence="9" type="primary">Parp15-003</name>
</gene>
<keyword evidence="5" id="KW-0539">Nucleus</keyword>
<dbReference type="GO" id="GO:0003714">
    <property type="term" value="F:transcription corepressor activity"/>
    <property type="evidence" value="ECO:0007669"/>
    <property type="project" value="TreeGrafter"/>
</dbReference>
<evidence type="ECO:0000256" key="5">
    <source>
        <dbReference type="ARBA" id="ARBA00023242"/>
    </source>
</evidence>
<sequence length="198" mass="23134">MMYETWKWSVNIKRYKRLPPRVGRVIEKALMKTERNHITSLCGHNLRIDTVQREFIYQGIHGHLLGCNHDIQDVPPNWDDMNGKMMRKIILGKTSPEYERVVNQFKASLPQFSNIIKVERIQNPFLHQQYNIRKTDVERHMTLTNPVERELFHGTTNSVTDAICIQGFSLRFSGKHGSAYGQGIYFATTSKFSSRYTD</sequence>
<protein>
    <recommendedName>
        <fullName evidence="7">Poly [ADP-ribose] polymerase</fullName>
        <shortName evidence="7">PARP</shortName>
        <ecNumber evidence="7">2.4.2.-</ecNumber>
    </recommendedName>
</protein>
<dbReference type="SUPFAM" id="SSF56399">
    <property type="entry name" value="ADP-ribosylation"/>
    <property type="match status" value="1"/>
</dbReference>
<comment type="subcellular location">
    <subcellularLocation>
        <location evidence="1">Nucleus</location>
    </subcellularLocation>
</comment>
<dbReference type="GO" id="GO:0005634">
    <property type="term" value="C:nucleus"/>
    <property type="evidence" value="ECO:0007669"/>
    <property type="project" value="UniProtKB-SubCell"/>
</dbReference>
<dbReference type="GO" id="GO:0005737">
    <property type="term" value="C:cytoplasm"/>
    <property type="evidence" value="ECO:0007669"/>
    <property type="project" value="TreeGrafter"/>
</dbReference>
<evidence type="ECO:0000256" key="2">
    <source>
        <dbReference type="ARBA" id="ARBA00022676"/>
    </source>
</evidence>
<evidence type="ECO:0000256" key="1">
    <source>
        <dbReference type="ARBA" id="ARBA00004123"/>
    </source>
</evidence>
<evidence type="ECO:0000256" key="7">
    <source>
        <dbReference type="RuleBase" id="RU362114"/>
    </source>
</evidence>
<dbReference type="PANTHER" id="PTHR14453">
    <property type="entry name" value="PARP/ZINC FINGER CCCH TYPE DOMAIN CONTAINING PROTEIN"/>
    <property type="match status" value="1"/>
</dbReference>
<dbReference type="InterPro" id="IPR052056">
    <property type="entry name" value="Mono-ARTD/PARP"/>
</dbReference>
<comment type="similarity">
    <text evidence="6">Belongs to the ARTD/PARP family.</text>
</comment>
<organism evidence="9">
    <name type="scientific">Phallusia mammillata</name>
    <dbReference type="NCBI Taxonomy" id="59560"/>
    <lineage>
        <taxon>Eukaryota</taxon>
        <taxon>Metazoa</taxon>
        <taxon>Chordata</taxon>
        <taxon>Tunicata</taxon>
        <taxon>Ascidiacea</taxon>
        <taxon>Phlebobranchia</taxon>
        <taxon>Ascidiidae</taxon>
        <taxon>Phallusia</taxon>
    </lineage>
</organism>
<keyword evidence="3 7" id="KW-0808">Transferase</keyword>
<dbReference type="Gene3D" id="3.90.228.10">
    <property type="match status" value="1"/>
</dbReference>
<evidence type="ECO:0000256" key="3">
    <source>
        <dbReference type="ARBA" id="ARBA00022679"/>
    </source>
</evidence>
<proteinExistence type="evidence at transcript level"/>
<evidence type="ECO:0000256" key="4">
    <source>
        <dbReference type="ARBA" id="ARBA00023027"/>
    </source>
</evidence>
<dbReference type="GO" id="GO:0010629">
    <property type="term" value="P:negative regulation of gene expression"/>
    <property type="evidence" value="ECO:0007669"/>
    <property type="project" value="TreeGrafter"/>
</dbReference>
<dbReference type="Pfam" id="PF00644">
    <property type="entry name" value="PARP"/>
    <property type="match status" value="1"/>
</dbReference>
<evidence type="ECO:0000313" key="9">
    <source>
        <dbReference type="EMBL" id="CAB3264663.1"/>
    </source>
</evidence>
<evidence type="ECO:0000259" key="8">
    <source>
        <dbReference type="PROSITE" id="PS51059"/>
    </source>
</evidence>
<keyword evidence="2 7" id="KW-0328">Glycosyltransferase</keyword>
<name>A0A6F9DNV3_9ASCI</name>
<dbReference type="InterPro" id="IPR012317">
    <property type="entry name" value="Poly(ADP-ribose)pol_cat_dom"/>
</dbReference>
<dbReference type="GO" id="GO:0003950">
    <property type="term" value="F:NAD+ poly-ADP-ribosyltransferase activity"/>
    <property type="evidence" value="ECO:0007669"/>
    <property type="project" value="UniProtKB-UniRule"/>
</dbReference>
<reference evidence="9" key="1">
    <citation type="submission" date="2020-04" db="EMBL/GenBank/DDBJ databases">
        <authorList>
            <person name="Neveu A P."/>
        </authorList>
    </citation>
    <scope>NUCLEOTIDE SEQUENCE</scope>
    <source>
        <tissue evidence="9">Whole embryo</tissue>
    </source>
</reference>
<dbReference type="AlphaFoldDB" id="A0A6F9DNV3"/>
<evidence type="ECO:0000256" key="6">
    <source>
        <dbReference type="ARBA" id="ARBA00024347"/>
    </source>
</evidence>